<gene>
    <name evidence="2" type="ORF">CBRE1094_LOCUS38993</name>
</gene>
<name>A0A7S2IZM4_9EUKA</name>
<reference evidence="2" key="1">
    <citation type="submission" date="2021-01" db="EMBL/GenBank/DDBJ databases">
        <authorList>
            <person name="Corre E."/>
            <person name="Pelletier E."/>
            <person name="Niang G."/>
            <person name="Scheremetjew M."/>
            <person name="Finn R."/>
            <person name="Kale V."/>
            <person name="Holt S."/>
            <person name="Cochrane G."/>
            <person name="Meng A."/>
            <person name="Brown T."/>
            <person name="Cohen L."/>
        </authorList>
    </citation>
    <scope>NUCLEOTIDE SEQUENCE</scope>
    <source>
        <strain evidence="2">UTEX LB 985</strain>
    </source>
</reference>
<protein>
    <submittedName>
        <fullName evidence="2">Uncharacterized protein</fullName>
    </submittedName>
</protein>
<feature type="region of interest" description="Disordered" evidence="1">
    <location>
        <begin position="1"/>
        <end position="36"/>
    </location>
</feature>
<dbReference type="AlphaFoldDB" id="A0A7S2IZM4"/>
<sequence>MICSPATPPSLSTVSEPTRQGSVGGGASGNGVCGNATQPVSRLRRDSLLQAALSLPSRFVGGTEGIEGIASLNAALEAWALSKERRAAVCIPGRRSDADVQISNRGAYQSYHDAFRSVGAEAAGCHALQLIVSGAMDLLTARGCVTCQRTQWEEGYGGVEGEEEREWQRGEVYMMDAWCI</sequence>
<evidence type="ECO:0000256" key="1">
    <source>
        <dbReference type="SAM" id="MobiDB-lite"/>
    </source>
</evidence>
<feature type="compositionally biased region" description="Polar residues" evidence="1">
    <location>
        <begin position="9"/>
        <end position="20"/>
    </location>
</feature>
<dbReference type="EMBL" id="HBGU01071453">
    <property type="protein sequence ID" value="CAD9533745.1"/>
    <property type="molecule type" value="Transcribed_RNA"/>
</dbReference>
<evidence type="ECO:0000313" key="2">
    <source>
        <dbReference type="EMBL" id="CAD9533745.1"/>
    </source>
</evidence>
<organism evidence="2">
    <name type="scientific">Haptolina brevifila</name>
    <dbReference type="NCBI Taxonomy" id="156173"/>
    <lineage>
        <taxon>Eukaryota</taxon>
        <taxon>Haptista</taxon>
        <taxon>Haptophyta</taxon>
        <taxon>Prymnesiophyceae</taxon>
        <taxon>Prymnesiales</taxon>
        <taxon>Prymnesiaceae</taxon>
        <taxon>Haptolina</taxon>
    </lineage>
</organism>
<proteinExistence type="predicted"/>
<accession>A0A7S2IZM4</accession>
<feature type="compositionally biased region" description="Gly residues" evidence="1">
    <location>
        <begin position="22"/>
        <end position="32"/>
    </location>
</feature>